<dbReference type="CDD" id="cd01949">
    <property type="entry name" value="GGDEF"/>
    <property type="match status" value="2"/>
</dbReference>
<keyword evidence="1" id="KW-0472">Membrane</keyword>
<dbReference type="GO" id="GO:1902201">
    <property type="term" value="P:negative regulation of bacterial-type flagellum-dependent cell motility"/>
    <property type="evidence" value="ECO:0007669"/>
    <property type="project" value="TreeGrafter"/>
</dbReference>
<dbReference type="PROSITE" id="PS50887">
    <property type="entry name" value="GGDEF"/>
    <property type="match status" value="2"/>
</dbReference>
<feature type="transmembrane region" description="Helical" evidence="1">
    <location>
        <begin position="206"/>
        <end position="224"/>
    </location>
</feature>
<protein>
    <recommendedName>
        <fullName evidence="2">GGDEF domain-containing protein</fullName>
    </recommendedName>
</protein>
<proteinExistence type="predicted"/>
<dbReference type="PANTHER" id="PTHR45138:SF9">
    <property type="entry name" value="DIGUANYLATE CYCLASE DGCM-RELATED"/>
    <property type="match status" value="1"/>
</dbReference>
<dbReference type="NCBIfam" id="TIGR00254">
    <property type="entry name" value="GGDEF"/>
    <property type="match status" value="2"/>
</dbReference>
<dbReference type="OrthoDB" id="9759607at2"/>
<dbReference type="InterPro" id="IPR029016">
    <property type="entry name" value="GAF-like_dom_sf"/>
</dbReference>
<dbReference type="SMART" id="SM00065">
    <property type="entry name" value="GAF"/>
    <property type="match status" value="1"/>
</dbReference>
<dbReference type="SMART" id="SM00267">
    <property type="entry name" value="GGDEF"/>
    <property type="match status" value="2"/>
</dbReference>
<dbReference type="InterPro" id="IPR050469">
    <property type="entry name" value="Diguanylate_Cyclase"/>
</dbReference>
<dbReference type="EMBL" id="CP022657">
    <property type="protein sequence ID" value="ASS75910.1"/>
    <property type="molecule type" value="Genomic_DNA"/>
</dbReference>
<dbReference type="InterPro" id="IPR003018">
    <property type="entry name" value="GAF"/>
</dbReference>
<name>A0A223D2V2_9BACL</name>
<feature type="transmembrane region" description="Helical" evidence="1">
    <location>
        <begin position="70"/>
        <end position="98"/>
    </location>
</feature>
<dbReference type="GO" id="GO:0043709">
    <property type="term" value="P:cell adhesion involved in single-species biofilm formation"/>
    <property type="evidence" value="ECO:0007669"/>
    <property type="project" value="TreeGrafter"/>
</dbReference>
<feature type="transmembrane region" description="Helical" evidence="1">
    <location>
        <begin position="110"/>
        <end position="132"/>
    </location>
</feature>
<keyword evidence="4" id="KW-1185">Reference proteome</keyword>
<evidence type="ECO:0000256" key="1">
    <source>
        <dbReference type="SAM" id="Phobius"/>
    </source>
</evidence>
<dbReference type="Pfam" id="PF13185">
    <property type="entry name" value="GAF_2"/>
    <property type="match status" value="1"/>
</dbReference>
<keyword evidence="1" id="KW-0812">Transmembrane</keyword>
<sequence length="708" mass="81383">MSSGKWWRLSSKVMEFLLIGVALYFLFQHPLELTTDFWLVLLIAVPLIALTVLFPVTLPSMLVSLELVFTFYLVLAFDTATTLWINFFGELIASLLLLRGTRKMAILLNPAIKVVCLAAGYAAFSFVAAWMFEGQESTGYAVIKLFTVGASFFLINHLIINLMLFFRTSHFNRKSCFDALRWEALVYLVVLPLAILGLVIEPFTAVWTLVILMVPVAILTYMIRSFNRLQWANRINQTCWEVASTKELSLIYQKTFQMAQEFTDSPNGLLLELQADGSYRGVDRDGKMVELNGHPLLQLTSASGAVQIINDVRKSEFNIQGIEARSMMLIPLAGQSKVFGILCLWKLSTHGFRKAHRDQLRFLASQVSIILDRNHMYEELERAAVTNKLTGLYNYQYFYDQLNHRFLVTKQQEENLCLFIFDIDHFKKYNDIYGHMVGDEVLRQVAKVIRMVMEPFDVLLARYGGEEFVAIGRMGTTAAELLAEAVRQKIESHQFVYQEHTVKNITISGGIAHLQDHDALSPSDLLEKADQALYWGAKEMGRNRIAVYKAEYDHRLFVDHLTGLHTTHYLRRKLRSLCEQEKHFPIFFLLIDIRGMRRINERYGFERGNEVLVDASFVLKRTMRTDDMICRYLDDEFLVIIKGCSRSEIDVVQARIHDAFAAHPFPPSDLTVTCDITLIHMQSREEEPHIFERIDSSRAHYDQTENLG</sequence>
<accession>A0A223D2V2</accession>
<feature type="domain" description="GGDEF" evidence="2">
    <location>
        <begin position="414"/>
        <end position="550"/>
    </location>
</feature>
<feature type="transmembrane region" description="Helical" evidence="1">
    <location>
        <begin position="138"/>
        <end position="164"/>
    </location>
</feature>
<feature type="domain" description="GGDEF" evidence="2">
    <location>
        <begin position="584"/>
        <end position="708"/>
    </location>
</feature>
<dbReference type="FunFam" id="3.30.70.270:FF:000001">
    <property type="entry name" value="Diguanylate cyclase domain protein"/>
    <property type="match status" value="1"/>
</dbReference>
<dbReference type="Gene3D" id="3.30.70.270">
    <property type="match status" value="2"/>
</dbReference>
<feature type="transmembrane region" description="Helical" evidence="1">
    <location>
        <begin position="6"/>
        <end position="27"/>
    </location>
</feature>
<evidence type="ECO:0000313" key="4">
    <source>
        <dbReference type="Proteomes" id="UP000214688"/>
    </source>
</evidence>
<dbReference type="InterPro" id="IPR000160">
    <property type="entry name" value="GGDEF_dom"/>
</dbReference>
<keyword evidence="1" id="KW-1133">Transmembrane helix</keyword>
<gene>
    <name evidence="3" type="ORF">CIG75_13710</name>
</gene>
<feature type="transmembrane region" description="Helical" evidence="1">
    <location>
        <begin position="39"/>
        <end position="58"/>
    </location>
</feature>
<organism evidence="3 4">
    <name type="scientific">Tumebacillus algifaecis</name>
    <dbReference type="NCBI Taxonomy" id="1214604"/>
    <lineage>
        <taxon>Bacteria</taxon>
        <taxon>Bacillati</taxon>
        <taxon>Bacillota</taxon>
        <taxon>Bacilli</taxon>
        <taxon>Bacillales</taxon>
        <taxon>Alicyclobacillaceae</taxon>
        <taxon>Tumebacillus</taxon>
    </lineage>
</organism>
<evidence type="ECO:0000259" key="2">
    <source>
        <dbReference type="PROSITE" id="PS50887"/>
    </source>
</evidence>
<dbReference type="PANTHER" id="PTHR45138">
    <property type="entry name" value="REGULATORY COMPONENTS OF SENSORY TRANSDUCTION SYSTEM"/>
    <property type="match status" value="1"/>
</dbReference>
<dbReference type="InterPro" id="IPR029787">
    <property type="entry name" value="Nucleotide_cyclase"/>
</dbReference>
<dbReference type="GO" id="GO:0005886">
    <property type="term" value="C:plasma membrane"/>
    <property type="evidence" value="ECO:0007669"/>
    <property type="project" value="TreeGrafter"/>
</dbReference>
<evidence type="ECO:0000313" key="3">
    <source>
        <dbReference type="EMBL" id="ASS75910.1"/>
    </source>
</evidence>
<dbReference type="GO" id="GO:0052621">
    <property type="term" value="F:diguanylate cyclase activity"/>
    <property type="evidence" value="ECO:0007669"/>
    <property type="project" value="TreeGrafter"/>
</dbReference>
<dbReference type="Gene3D" id="3.30.450.40">
    <property type="match status" value="1"/>
</dbReference>
<dbReference type="Proteomes" id="UP000214688">
    <property type="component" value="Chromosome"/>
</dbReference>
<dbReference type="InterPro" id="IPR043128">
    <property type="entry name" value="Rev_trsase/Diguanyl_cyclase"/>
</dbReference>
<dbReference type="AlphaFoldDB" id="A0A223D2V2"/>
<dbReference type="Pfam" id="PF00990">
    <property type="entry name" value="GGDEF"/>
    <property type="match status" value="2"/>
</dbReference>
<reference evidence="3 4" key="1">
    <citation type="journal article" date="2015" name="Int. J. Syst. Evol. Microbiol.">
        <title>Tumebacillus algifaecis sp. nov., isolated from decomposing algal scum.</title>
        <authorList>
            <person name="Wu Y.F."/>
            <person name="Zhang B."/>
            <person name="Xing P."/>
            <person name="Wu Q.L."/>
            <person name="Liu S.J."/>
        </authorList>
    </citation>
    <scope>NUCLEOTIDE SEQUENCE [LARGE SCALE GENOMIC DNA]</scope>
    <source>
        <strain evidence="3 4">THMBR28</strain>
    </source>
</reference>
<dbReference type="KEGG" id="tab:CIG75_13710"/>
<dbReference type="SUPFAM" id="SSF55073">
    <property type="entry name" value="Nucleotide cyclase"/>
    <property type="match status" value="2"/>
</dbReference>
<dbReference type="SUPFAM" id="SSF55781">
    <property type="entry name" value="GAF domain-like"/>
    <property type="match status" value="1"/>
</dbReference>